<feature type="region of interest" description="Disordered" evidence="1">
    <location>
        <begin position="55"/>
        <end position="81"/>
    </location>
</feature>
<feature type="compositionally biased region" description="Basic and acidic residues" evidence="1">
    <location>
        <begin position="55"/>
        <end position="75"/>
    </location>
</feature>
<dbReference type="Proteomes" id="UP000266841">
    <property type="component" value="Unassembled WGS sequence"/>
</dbReference>
<evidence type="ECO:0000256" key="1">
    <source>
        <dbReference type="SAM" id="MobiDB-lite"/>
    </source>
</evidence>
<dbReference type="AlphaFoldDB" id="K0RJM0"/>
<name>K0RJM0_THAOC</name>
<dbReference type="EMBL" id="AGNL01037812">
    <property type="protein sequence ID" value="EJK53420.1"/>
    <property type="molecule type" value="Genomic_DNA"/>
</dbReference>
<comment type="caution">
    <text evidence="2">The sequence shown here is derived from an EMBL/GenBank/DDBJ whole genome shotgun (WGS) entry which is preliminary data.</text>
</comment>
<protein>
    <submittedName>
        <fullName evidence="2">Uncharacterized protein</fullName>
    </submittedName>
</protein>
<accession>K0RJM0</accession>
<proteinExistence type="predicted"/>
<sequence>MVECSFNSVEKCLFTLFTYVRLLHKELSQQAENSYEEIKVETVKEAVLKTAKLSDHYGGRDSDSEKDATIGDVDNRLPSND</sequence>
<reference evidence="2 3" key="1">
    <citation type="journal article" date="2012" name="Genome Biol.">
        <title>Genome and low-iron response of an oceanic diatom adapted to chronic iron limitation.</title>
        <authorList>
            <person name="Lommer M."/>
            <person name="Specht M."/>
            <person name="Roy A.S."/>
            <person name="Kraemer L."/>
            <person name="Andreson R."/>
            <person name="Gutowska M.A."/>
            <person name="Wolf J."/>
            <person name="Bergner S.V."/>
            <person name="Schilhabel M.B."/>
            <person name="Klostermeier U.C."/>
            <person name="Beiko R.G."/>
            <person name="Rosenstiel P."/>
            <person name="Hippler M."/>
            <person name="Laroche J."/>
        </authorList>
    </citation>
    <scope>NUCLEOTIDE SEQUENCE [LARGE SCALE GENOMIC DNA]</scope>
    <source>
        <strain evidence="2 3">CCMP1005</strain>
    </source>
</reference>
<keyword evidence="3" id="KW-1185">Reference proteome</keyword>
<evidence type="ECO:0000313" key="3">
    <source>
        <dbReference type="Proteomes" id="UP000266841"/>
    </source>
</evidence>
<gene>
    <name evidence="2" type="ORF">THAOC_27153</name>
</gene>
<evidence type="ECO:0000313" key="2">
    <source>
        <dbReference type="EMBL" id="EJK53420.1"/>
    </source>
</evidence>
<organism evidence="2 3">
    <name type="scientific">Thalassiosira oceanica</name>
    <name type="common">Marine diatom</name>
    <dbReference type="NCBI Taxonomy" id="159749"/>
    <lineage>
        <taxon>Eukaryota</taxon>
        <taxon>Sar</taxon>
        <taxon>Stramenopiles</taxon>
        <taxon>Ochrophyta</taxon>
        <taxon>Bacillariophyta</taxon>
        <taxon>Coscinodiscophyceae</taxon>
        <taxon>Thalassiosirophycidae</taxon>
        <taxon>Thalassiosirales</taxon>
        <taxon>Thalassiosiraceae</taxon>
        <taxon>Thalassiosira</taxon>
    </lineage>
</organism>